<dbReference type="SUPFAM" id="SSF54534">
    <property type="entry name" value="FKBP-like"/>
    <property type="match status" value="1"/>
</dbReference>
<keyword evidence="4 5" id="KW-0413">Isomerase</keyword>
<reference evidence="8 9" key="1">
    <citation type="submission" date="2017-08" db="EMBL/GenBank/DDBJ databases">
        <title>Fine stratification of microbial communities through a metagenomic profile of the photic zone.</title>
        <authorList>
            <person name="Haro-Moreno J.M."/>
            <person name="Lopez-Perez M."/>
            <person name="De La Torre J."/>
            <person name="Picazo A."/>
            <person name="Camacho A."/>
            <person name="Rodriguez-Valera F."/>
        </authorList>
    </citation>
    <scope>NUCLEOTIDE SEQUENCE [LARGE SCALE GENOMIC DNA]</scope>
    <source>
        <strain evidence="8">MED-G24</strain>
    </source>
</reference>
<evidence type="ECO:0000256" key="4">
    <source>
        <dbReference type="ARBA" id="ARBA00023235"/>
    </source>
</evidence>
<dbReference type="PANTHER" id="PTHR47861">
    <property type="entry name" value="FKBP-TYPE PEPTIDYL-PROLYL CIS-TRANS ISOMERASE SLYD"/>
    <property type="match status" value="1"/>
</dbReference>
<comment type="catalytic activity">
    <reaction evidence="1 5 6">
        <text>[protein]-peptidylproline (omega=180) = [protein]-peptidylproline (omega=0)</text>
        <dbReference type="Rhea" id="RHEA:16237"/>
        <dbReference type="Rhea" id="RHEA-COMP:10747"/>
        <dbReference type="Rhea" id="RHEA-COMP:10748"/>
        <dbReference type="ChEBI" id="CHEBI:83833"/>
        <dbReference type="ChEBI" id="CHEBI:83834"/>
        <dbReference type="EC" id="5.2.1.8"/>
    </reaction>
</comment>
<evidence type="ECO:0000313" key="9">
    <source>
        <dbReference type="Proteomes" id="UP000219327"/>
    </source>
</evidence>
<evidence type="ECO:0000256" key="2">
    <source>
        <dbReference type="ARBA" id="ARBA00006577"/>
    </source>
</evidence>
<gene>
    <name evidence="8" type="ORF">CNE99_01505</name>
</gene>
<dbReference type="Proteomes" id="UP000219327">
    <property type="component" value="Unassembled WGS sequence"/>
</dbReference>
<feature type="domain" description="PPIase FKBP-type" evidence="7">
    <location>
        <begin position="8"/>
        <end position="91"/>
    </location>
</feature>
<comment type="caution">
    <text evidence="8">The sequence shown here is derived from an EMBL/GenBank/DDBJ whole genome shotgun (WGS) entry which is preliminary data.</text>
</comment>
<evidence type="ECO:0000259" key="7">
    <source>
        <dbReference type="PROSITE" id="PS50059"/>
    </source>
</evidence>
<dbReference type="Pfam" id="PF00254">
    <property type="entry name" value="FKBP_C"/>
    <property type="match status" value="1"/>
</dbReference>
<evidence type="ECO:0000313" key="8">
    <source>
        <dbReference type="EMBL" id="PDH41446.1"/>
    </source>
</evidence>
<sequence>MTVPVGPGSRVRLRFRLQINDGELVDETPDEGATFVYGDGNLPGPFERRLTGMVVNEQRCFEVASDDAFGPRMEENVQRIDRSRFPADIGLEAGLVVSFADAQDAELPGVVIGLDEKTATVDFNHPLSGKDLLFDVTILDVEQVSNEIARSR</sequence>
<proteinExistence type="inferred from homology"/>
<dbReference type="AlphaFoldDB" id="A0A2A5WZF3"/>
<comment type="similarity">
    <text evidence="2 6">Belongs to the FKBP-type PPIase family.</text>
</comment>
<dbReference type="EMBL" id="NTKD01000004">
    <property type="protein sequence ID" value="PDH41446.1"/>
    <property type="molecule type" value="Genomic_DNA"/>
</dbReference>
<dbReference type="EC" id="5.2.1.8" evidence="6"/>
<dbReference type="PANTHER" id="PTHR47861:SF4">
    <property type="entry name" value="FKBP-TYPE 16 KDA PEPTIDYL-PROLYL CIS-TRANS ISOMERASE"/>
    <property type="match status" value="1"/>
</dbReference>
<dbReference type="InterPro" id="IPR001179">
    <property type="entry name" value="PPIase_FKBP_dom"/>
</dbReference>
<keyword evidence="3 5" id="KW-0697">Rotamase</keyword>
<dbReference type="GO" id="GO:0003755">
    <property type="term" value="F:peptidyl-prolyl cis-trans isomerase activity"/>
    <property type="evidence" value="ECO:0007669"/>
    <property type="project" value="UniProtKB-UniRule"/>
</dbReference>
<dbReference type="InterPro" id="IPR046357">
    <property type="entry name" value="PPIase_dom_sf"/>
</dbReference>
<evidence type="ECO:0000256" key="6">
    <source>
        <dbReference type="RuleBase" id="RU003915"/>
    </source>
</evidence>
<dbReference type="Gene3D" id="3.10.50.40">
    <property type="match status" value="1"/>
</dbReference>
<accession>A0A2A5WZF3</accession>
<protein>
    <recommendedName>
        <fullName evidence="6">Peptidyl-prolyl cis-trans isomerase</fullName>
        <ecNumber evidence="6">5.2.1.8</ecNumber>
    </recommendedName>
</protein>
<dbReference type="PROSITE" id="PS50059">
    <property type="entry name" value="FKBP_PPIASE"/>
    <property type="match status" value="1"/>
</dbReference>
<evidence type="ECO:0000256" key="1">
    <source>
        <dbReference type="ARBA" id="ARBA00000971"/>
    </source>
</evidence>
<evidence type="ECO:0000256" key="3">
    <source>
        <dbReference type="ARBA" id="ARBA00023110"/>
    </source>
</evidence>
<organism evidence="8 9">
    <name type="scientific">OM182 bacterium MED-G24</name>
    <dbReference type="NCBI Taxonomy" id="1986255"/>
    <lineage>
        <taxon>Bacteria</taxon>
        <taxon>Pseudomonadati</taxon>
        <taxon>Pseudomonadota</taxon>
        <taxon>Gammaproteobacteria</taxon>
        <taxon>OMG group</taxon>
        <taxon>OM182 clade</taxon>
    </lineage>
</organism>
<name>A0A2A5WZF3_9GAMM</name>
<evidence type="ECO:0000256" key="5">
    <source>
        <dbReference type="PROSITE-ProRule" id="PRU00277"/>
    </source>
</evidence>